<dbReference type="PANTHER" id="PTHR43736:SF1">
    <property type="entry name" value="DIHYDRONEOPTERIN TRIPHOSPHATE DIPHOSPHATASE"/>
    <property type="match status" value="1"/>
</dbReference>
<dbReference type="GO" id="GO:0016787">
    <property type="term" value="F:hydrolase activity"/>
    <property type="evidence" value="ECO:0007669"/>
    <property type="project" value="UniProtKB-KW"/>
</dbReference>
<reference evidence="2 3" key="1">
    <citation type="submission" date="2019-04" db="EMBL/GenBank/DDBJ databases">
        <title>Friends and foes A comparative genomics studyof 23 Aspergillus species from section Flavi.</title>
        <authorList>
            <consortium name="DOE Joint Genome Institute"/>
            <person name="Kjaerbolling I."/>
            <person name="Vesth T."/>
            <person name="Frisvad J.C."/>
            <person name="Nybo J.L."/>
            <person name="Theobald S."/>
            <person name="Kildgaard S."/>
            <person name="Isbrandt T."/>
            <person name="Kuo A."/>
            <person name="Sato A."/>
            <person name="Lyhne E.K."/>
            <person name="Kogle M.E."/>
            <person name="Wiebenga A."/>
            <person name="Kun R.S."/>
            <person name="Lubbers R.J."/>
            <person name="Makela M.R."/>
            <person name="Barry K."/>
            <person name="Chovatia M."/>
            <person name="Clum A."/>
            <person name="Daum C."/>
            <person name="Haridas S."/>
            <person name="He G."/>
            <person name="LaButti K."/>
            <person name="Lipzen A."/>
            <person name="Mondo S."/>
            <person name="Riley R."/>
            <person name="Salamov A."/>
            <person name="Simmons B.A."/>
            <person name="Magnuson J.K."/>
            <person name="Henrissat B."/>
            <person name="Mortensen U.H."/>
            <person name="Larsen T.O."/>
            <person name="Devries R.P."/>
            <person name="Grigoriev I.V."/>
            <person name="Machida M."/>
            <person name="Baker S.E."/>
            <person name="Andersen M.R."/>
        </authorList>
    </citation>
    <scope>NUCLEOTIDE SEQUENCE [LARGE SCALE GENOMIC DNA]</scope>
    <source>
        <strain evidence="2 3">IBT 29228</strain>
    </source>
</reference>
<dbReference type="InterPro" id="IPR015797">
    <property type="entry name" value="NUDIX_hydrolase-like_dom_sf"/>
</dbReference>
<keyword evidence="2" id="KW-0378">Hydrolase</keyword>
<dbReference type="SUPFAM" id="SSF55811">
    <property type="entry name" value="Nudix"/>
    <property type="match status" value="1"/>
</dbReference>
<dbReference type="InterPro" id="IPR000086">
    <property type="entry name" value="NUDIX_hydrolase_dom"/>
</dbReference>
<proteinExistence type="predicted"/>
<accession>A0A5N7B7Q3</accession>
<dbReference type="Pfam" id="PF00293">
    <property type="entry name" value="NUDIX"/>
    <property type="match status" value="1"/>
</dbReference>
<gene>
    <name evidence="2" type="ORF">BDV26DRAFT_292891</name>
</gene>
<dbReference type="Gene3D" id="3.90.79.10">
    <property type="entry name" value="Nucleoside Triphosphate Pyrophosphohydrolase"/>
    <property type="match status" value="1"/>
</dbReference>
<dbReference type="PANTHER" id="PTHR43736">
    <property type="entry name" value="ADP-RIBOSE PYROPHOSPHATASE"/>
    <property type="match status" value="1"/>
</dbReference>
<dbReference type="AlphaFoldDB" id="A0A5N7B7Q3"/>
<sequence length="288" mass="32512">MDVNKPSRPDVTGFLTLCPSTDLPLSFRPSSELSDSRSYLTRFSKSNPRLLRIDDVENAFAANPNDSDTAIAEVLRRVSEQVEKCFSERLVGHQTKLSDFRTPKLSHPFRINGIPCFLTVRCVAVAHHAQGDGSSVNDFDGSKPSTQPRILILQRSPDDSGGNMWDVPGGGVDDEGEDGKERALDETPFHGICREVRQETGQELECVNHVLTTRTWCRFKNGELRTHVAFCYVVVRPIDKWGEITLSDEHVDSKWISEDEMKHFEFHGTNEAIVLEAFDYMKKGWKTI</sequence>
<evidence type="ECO:0000313" key="2">
    <source>
        <dbReference type="EMBL" id="KAE8377786.1"/>
    </source>
</evidence>
<protein>
    <submittedName>
        <fullName evidence="2">NUDIX hydrolase domain-like protein</fullName>
    </submittedName>
</protein>
<keyword evidence="3" id="KW-1185">Reference proteome</keyword>
<evidence type="ECO:0000313" key="3">
    <source>
        <dbReference type="Proteomes" id="UP000326198"/>
    </source>
</evidence>
<dbReference type="Proteomes" id="UP000326198">
    <property type="component" value="Unassembled WGS sequence"/>
</dbReference>
<dbReference type="PROSITE" id="PS51462">
    <property type="entry name" value="NUDIX"/>
    <property type="match status" value="1"/>
</dbReference>
<feature type="domain" description="Nudix hydrolase" evidence="1">
    <location>
        <begin position="129"/>
        <end position="279"/>
    </location>
</feature>
<evidence type="ECO:0000259" key="1">
    <source>
        <dbReference type="PROSITE" id="PS51462"/>
    </source>
</evidence>
<dbReference type="OrthoDB" id="10451537at2759"/>
<name>A0A5N7B7Q3_9EURO</name>
<dbReference type="EMBL" id="ML736218">
    <property type="protein sequence ID" value="KAE8377786.1"/>
    <property type="molecule type" value="Genomic_DNA"/>
</dbReference>
<organism evidence="2 3">
    <name type="scientific">Aspergillus bertholletiae</name>
    <dbReference type="NCBI Taxonomy" id="1226010"/>
    <lineage>
        <taxon>Eukaryota</taxon>
        <taxon>Fungi</taxon>
        <taxon>Dikarya</taxon>
        <taxon>Ascomycota</taxon>
        <taxon>Pezizomycotina</taxon>
        <taxon>Eurotiomycetes</taxon>
        <taxon>Eurotiomycetidae</taxon>
        <taxon>Eurotiales</taxon>
        <taxon>Aspergillaceae</taxon>
        <taxon>Aspergillus</taxon>
        <taxon>Aspergillus subgen. Circumdati</taxon>
    </lineage>
</organism>